<dbReference type="eggNOG" id="ENOG502SV9K">
    <property type="taxonomic scope" value="Eukaryota"/>
</dbReference>
<sequence length="133" mass="14573">MTEFHAPGWHGEERTPVVDGKYIDRATGDVKTLKTADVRDDDDVAQEYMGPPSVDVFVMSIHDATSSCAFRAARAFTMEVLLANIMKIVAERGLALDSVVATTYSIRVILADDKLTPDSFSDVALAFVNDVFE</sequence>
<dbReference type="AlphaFoldDB" id="S3BZF9"/>
<accession>S3BZF9</accession>
<protein>
    <submittedName>
        <fullName evidence="1">Uncharacterized protein</fullName>
    </submittedName>
</protein>
<gene>
    <name evidence="1" type="ORF">F503_08443</name>
</gene>
<evidence type="ECO:0000313" key="1">
    <source>
        <dbReference type="EMBL" id="EPE05912.1"/>
    </source>
</evidence>
<dbReference type="VEuPathDB" id="FungiDB:F503_08443"/>
<proteinExistence type="predicted"/>
<reference evidence="1 2" key="1">
    <citation type="journal article" date="2013" name="BMC Genomics">
        <title>The genome and transcriptome of the pine saprophyte Ophiostoma piceae, and a comparison with the bark beetle-associated pine pathogen Grosmannia clavigera.</title>
        <authorList>
            <person name="Haridas S."/>
            <person name="Wang Y."/>
            <person name="Lim L."/>
            <person name="Massoumi Alamouti S."/>
            <person name="Jackman S."/>
            <person name="Docking R."/>
            <person name="Robertson G."/>
            <person name="Birol I."/>
            <person name="Bohlmann J."/>
            <person name="Breuil C."/>
        </authorList>
    </citation>
    <scope>NUCLEOTIDE SEQUENCE [LARGE SCALE GENOMIC DNA]</scope>
    <source>
        <strain evidence="1 2">UAMH 11346</strain>
    </source>
</reference>
<dbReference type="EMBL" id="KE148155">
    <property type="protein sequence ID" value="EPE05912.1"/>
    <property type="molecule type" value="Genomic_DNA"/>
</dbReference>
<dbReference type="OrthoDB" id="3518210at2759"/>
<dbReference type="HOGENOM" id="CLU_1907391_0_0_1"/>
<dbReference type="OMA" id="QEYMGPP"/>
<name>S3BZF9_OPHP1</name>
<keyword evidence="2" id="KW-1185">Reference proteome</keyword>
<evidence type="ECO:0000313" key="2">
    <source>
        <dbReference type="Proteomes" id="UP000016923"/>
    </source>
</evidence>
<dbReference type="Proteomes" id="UP000016923">
    <property type="component" value="Unassembled WGS sequence"/>
</dbReference>
<organism evidence="1 2">
    <name type="scientific">Ophiostoma piceae (strain UAMH 11346)</name>
    <name type="common">Sap stain fungus</name>
    <dbReference type="NCBI Taxonomy" id="1262450"/>
    <lineage>
        <taxon>Eukaryota</taxon>
        <taxon>Fungi</taxon>
        <taxon>Dikarya</taxon>
        <taxon>Ascomycota</taxon>
        <taxon>Pezizomycotina</taxon>
        <taxon>Sordariomycetes</taxon>
        <taxon>Sordariomycetidae</taxon>
        <taxon>Ophiostomatales</taxon>
        <taxon>Ophiostomataceae</taxon>
        <taxon>Ophiostoma</taxon>
    </lineage>
</organism>